<sequence>MPTPTKPFVVLTSEKKSHRTKAELKARKEGEEALKSNEKIKPKKEVKKNKIAHKEFKRIVSLLENIDKADALYENVINRYALLYAECYEFEEKREKFYEKLEEAENDFDLEDECSSKKEYYSIINSLEKNIIDLDKQIQNKRRLMFDIEKENIMTIASQLRSIPKKTDKNESDLLKVLRGEA</sequence>
<keyword evidence="1" id="KW-0175">Coiled coil</keyword>
<feature type="region of interest" description="Disordered" evidence="2">
    <location>
        <begin position="15"/>
        <end position="37"/>
    </location>
</feature>
<feature type="compositionally biased region" description="Basic and acidic residues" evidence="2">
    <location>
        <begin position="20"/>
        <end position="37"/>
    </location>
</feature>
<evidence type="ECO:0008006" key="4">
    <source>
        <dbReference type="Google" id="ProtNLM"/>
    </source>
</evidence>
<evidence type="ECO:0000256" key="2">
    <source>
        <dbReference type="SAM" id="MobiDB-lite"/>
    </source>
</evidence>
<dbReference type="EMBL" id="BK015374">
    <property type="protein sequence ID" value="DAE03811.1"/>
    <property type="molecule type" value="Genomic_DNA"/>
</dbReference>
<name>A0A8S5PBH5_9CAUD</name>
<feature type="coiled-coil region" evidence="1">
    <location>
        <begin position="87"/>
        <end position="144"/>
    </location>
</feature>
<accession>A0A8S5PBH5</accession>
<protein>
    <recommendedName>
        <fullName evidence="4">Terminase small subunit</fullName>
    </recommendedName>
</protein>
<evidence type="ECO:0000256" key="1">
    <source>
        <dbReference type="SAM" id="Coils"/>
    </source>
</evidence>
<proteinExistence type="predicted"/>
<evidence type="ECO:0000313" key="3">
    <source>
        <dbReference type="EMBL" id="DAE03811.1"/>
    </source>
</evidence>
<organism evidence="3">
    <name type="scientific">Myoviridae sp. ct2Pw37</name>
    <dbReference type="NCBI Taxonomy" id="2825021"/>
    <lineage>
        <taxon>Viruses</taxon>
        <taxon>Duplodnaviria</taxon>
        <taxon>Heunggongvirae</taxon>
        <taxon>Uroviricota</taxon>
        <taxon>Caudoviricetes</taxon>
    </lineage>
</organism>
<reference evidence="3" key="1">
    <citation type="journal article" date="2021" name="Proc. Natl. Acad. Sci. U.S.A.">
        <title>A Catalog of Tens of Thousands of Viruses from Human Metagenomes Reveals Hidden Associations with Chronic Diseases.</title>
        <authorList>
            <person name="Tisza M.J."/>
            <person name="Buck C.B."/>
        </authorList>
    </citation>
    <scope>NUCLEOTIDE SEQUENCE</scope>
    <source>
        <strain evidence="3">Ct2Pw37</strain>
    </source>
</reference>